<sequence>MAHDDSRFTRRTTMRTGAVAAGLLALGGAGAGTAAAQTTVTGGGGALQAAIDAADEGDTLVIGDDETYDPVVVGVADLTIETGNDPVIEGAGGTGAAVSVDADGVTLSGLTVTNPGGLLGIKVEPDIDDATIVRNTVEEVGPTGRFGVTGIVVGQGDHDDITIVNNAIRNLDQETTDDSGFPTVNGILFDADNDDPETITDVTVNNNVIEGLESDASHRWGSWSSTPSTG</sequence>
<dbReference type="InterPro" id="IPR012334">
    <property type="entry name" value="Pectin_lyas_fold"/>
</dbReference>
<evidence type="ECO:0000313" key="1">
    <source>
        <dbReference type="EMBL" id="MFC7135702.1"/>
    </source>
</evidence>
<evidence type="ECO:0000313" key="2">
    <source>
        <dbReference type="Proteomes" id="UP001596368"/>
    </source>
</evidence>
<reference evidence="1 2" key="1">
    <citation type="journal article" date="2019" name="Int. J. Syst. Evol. Microbiol.">
        <title>The Global Catalogue of Microorganisms (GCM) 10K type strain sequencing project: providing services to taxonomists for standard genome sequencing and annotation.</title>
        <authorList>
            <consortium name="The Broad Institute Genomics Platform"/>
            <consortium name="The Broad Institute Genome Sequencing Center for Infectious Disease"/>
            <person name="Wu L."/>
            <person name="Ma J."/>
        </authorList>
    </citation>
    <scope>NUCLEOTIDE SEQUENCE [LARGE SCALE GENOMIC DNA]</scope>
    <source>
        <strain evidence="1 2">DT92</strain>
    </source>
</reference>
<protein>
    <recommendedName>
        <fullName evidence="3">Right handed beta helix region</fullName>
    </recommendedName>
</protein>
<dbReference type="AlphaFoldDB" id="A0ABD5XKQ3"/>
<comment type="caution">
    <text evidence="1">The sequence shown here is derived from an EMBL/GenBank/DDBJ whole genome shotgun (WGS) entry which is preliminary data.</text>
</comment>
<dbReference type="Gene3D" id="2.160.20.10">
    <property type="entry name" value="Single-stranded right-handed beta-helix, Pectin lyase-like"/>
    <property type="match status" value="1"/>
</dbReference>
<name>A0ABD5XKQ3_9EURY</name>
<dbReference type="InterPro" id="IPR006311">
    <property type="entry name" value="TAT_signal"/>
</dbReference>
<dbReference type="InterPro" id="IPR011050">
    <property type="entry name" value="Pectin_lyase_fold/virulence"/>
</dbReference>
<dbReference type="EMBL" id="JBHSZG010000001">
    <property type="protein sequence ID" value="MFC7135702.1"/>
    <property type="molecule type" value="Genomic_DNA"/>
</dbReference>
<keyword evidence="2" id="KW-1185">Reference proteome</keyword>
<proteinExistence type="predicted"/>
<organism evidence="1 2">
    <name type="scientific">Halobaculum litoreum</name>
    <dbReference type="NCBI Taxonomy" id="3031998"/>
    <lineage>
        <taxon>Archaea</taxon>
        <taxon>Methanobacteriati</taxon>
        <taxon>Methanobacteriota</taxon>
        <taxon>Stenosarchaea group</taxon>
        <taxon>Halobacteria</taxon>
        <taxon>Halobacteriales</taxon>
        <taxon>Haloferacaceae</taxon>
        <taxon>Halobaculum</taxon>
    </lineage>
</organism>
<dbReference type="SUPFAM" id="SSF51126">
    <property type="entry name" value="Pectin lyase-like"/>
    <property type="match status" value="1"/>
</dbReference>
<accession>A0ABD5XKQ3</accession>
<gene>
    <name evidence="1" type="ORF">ACFQRB_02005</name>
</gene>
<dbReference type="Proteomes" id="UP001596368">
    <property type="component" value="Unassembled WGS sequence"/>
</dbReference>
<evidence type="ECO:0008006" key="3">
    <source>
        <dbReference type="Google" id="ProtNLM"/>
    </source>
</evidence>
<dbReference type="PROSITE" id="PS51318">
    <property type="entry name" value="TAT"/>
    <property type="match status" value="1"/>
</dbReference>